<dbReference type="FunFam" id="1.20.58.100:FF:000001">
    <property type="entry name" value="Succinate dehydrogenase flavoprotein subunit (SdhA)"/>
    <property type="match status" value="1"/>
</dbReference>
<dbReference type="InterPro" id="IPR030664">
    <property type="entry name" value="SdhA/FrdA/AprA"/>
</dbReference>
<feature type="coiled-coil region" evidence="16">
    <location>
        <begin position="470"/>
        <end position="497"/>
    </location>
</feature>
<proteinExistence type="inferred from homology"/>
<protein>
    <recommendedName>
        <fullName evidence="5">Fumarate reductase flavoprotein subunit</fullName>
        <ecNumber evidence="4">1.3.5.1</ecNumber>
    </recommendedName>
    <alternativeName>
        <fullName evidence="14">Quinol-fumarate reductase flavoprotein subunit</fullName>
    </alternativeName>
</protein>
<dbReference type="GO" id="GO:0009061">
    <property type="term" value="P:anaerobic respiration"/>
    <property type="evidence" value="ECO:0007669"/>
    <property type="project" value="InterPro"/>
</dbReference>
<dbReference type="NCBIfam" id="TIGR01812">
    <property type="entry name" value="sdhA_frdA_Gneg"/>
    <property type="match status" value="1"/>
</dbReference>
<evidence type="ECO:0000256" key="3">
    <source>
        <dbReference type="ARBA" id="ARBA00008040"/>
    </source>
</evidence>
<evidence type="ECO:0000256" key="13">
    <source>
        <dbReference type="ARBA" id="ARBA00023136"/>
    </source>
</evidence>
<dbReference type="InterPro" id="IPR003952">
    <property type="entry name" value="FRD_SDH_FAD_BS"/>
</dbReference>
<feature type="domain" description="Fumarate reductase/succinate dehydrogenase flavoprotein-like C-terminal" evidence="18">
    <location>
        <begin position="457"/>
        <end position="582"/>
    </location>
</feature>
<evidence type="ECO:0000256" key="7">
    <source>
        <dbReference type="ARBA" id="ARBA00022475"/>
    </source>
</evidence>
<sequence length="586" mass="64918">MVLQYDIVIVGGGGAGLRAAIAIGETNPKLNIALVSKVYPMRSHTVAAEGGAAAVIKDNDSFSDHCLDTIGGGDWMCDQDAVEIFANEAPKELIQMEHWGCPWSRELDGSVAVRPFGGMKIERSWFAADKTGFHLLHTLFQTSLKYNNLIRHDEWFATKILVENGRCQGITAIEMRSGDLKVIAAKSVIICTGGAGCVFPFTTNGSIKTGDGMALAYRAGIPLKDMEFIQYHPTGLPGTGILITEAARGEGGIIVNNEGHRYLQDYDLGKPLDIKDPKHPVKKSMELGPRDRLSQAFIKEREKKKTIPGPFGDVVHLDIRHLGKKKIDKKLPFVRELTKNYVGIDPVYEPIPVRPVVHYMMGGIDTNIDCSTNLPGLFAAGECACVSINGANRLGSNSLTEILVFGARAGNAAAGFANEHSEIDIKALEKQRDEEFKRITLNFLNKDGGSERISTLRKEMHQVMEECVGIFRSESGLKEASNKIEELKDRFSSILIEDKSLNFNTELTSALELENMIDVAEAIIFSALSRRESRGSHQRTDFKERNDENFLRHSLAYRTDAESRIEYKEVVITKWQPGERVYGKEE</sequence>
<evidence type="ECO:0000256" key="4">
    <source>
        <dbReference type="ARBA" id="ARBA00012792"/>
    </source>
</evidence>
<evidence type="ECO:0000259" key="18">
    <source>
        <dbReference type="Pfam" id="PF02910"/>
    </source>
</evidence>
<dbReference type="SUPFAM" id="SSF46977">
    <property type="entry name" value="Succinate dehydrogenase/fumarate reductase flavoprotein C-terminal domain"/>
    <property type="match status" value="1"/>
</dbReference>
<comment type="cofactor">
    <cofactor evidence="1">
        <name>FAD</name>
        <dbReference type="ChEBI" id="CHEBI:57692"/>
    </cofactor>
</comment>
<keyword evidence="13" id="KW-0472">Membrane</keyword>
<dbReference type="InterPro" id="IPR005884">
    <property type="entry name" value="Fum_red_fp"/>
</dbReference>
<keyword evidence="8" id="KW-0285">Flavoprotein</keyword>
<dbReference type="GO" id="GO:0022900">
    <property type="term" value="P:electron transport chain"/>
    <property type="evidence" value="ECO:0007669"/>
    <property type="project" value="InterPro"/>
</dbReference>
<evidence type="ECO:0000256" key="9">
    <source>
        <dbReference type="ARBA" id="ARBA00022741"/>
    </source>
</evidence>
<comment type="catalytic activity">
    <reaction evidence="15">
        <text>a menaquinone + succinate = a menaquinol + fumarate</text>
        <dbReference type="Rhea" id="RHEA:27834"/>
        <dbReference type="Rhea" id="RHEA-COMP:9537"/>
        <dbReference type="Rhea" id="RHEA-COMP:9539"/>
        <dbReference type="ChEBI" id="CHEBI:16374"/>
        <dbReference type="ChEBI" id="CHEBI:18151"/>
        <dbReference type="ChEBI" id="CHEBI:29806"/>
        <dbReference type="ChEBI" id="CHEBI:30031"/>
        <dbReference type="EC" id="1.3.5.1"/>
    </reaction>
</comment>
<evidence type="ECO:0000313" key="19">
    <source>
        <dbReference type="EMBL" id="SVA12345.1"/>
    </source>
</evidence>
<dbReference type="GO" id="GO:0008177">
    <property type="term" value="F:succinate dehydrogenase (quinone) activity"/>
    <property type="evidence" value="ECO:0007669"/>
    <property type="project" value="UniProtKB-EC"/>
</dbReference>
<evidence type="ECO:0000256" key="15">
    <source>
        <dbReference type="ARBA" id="ARBA00034412"/>
    </source>
</evidence>
<dbReference type="PANTHER" id="PTHR11632">
    <property type="entry name" value="SUCCINATE DEHYDROGENASE 2 FLAVOPROTEIN SUBUNIT"/>
    <property type="match status" value="1"/>
</dbReference>
<keyword evidence="7" id="KW-1003">Cell membrane</keyword>
<dbReference type="PIRSF" id="PIRSF000171">
    <property type="entry name" value="SDHA_APRA_LASPO"/>
    <property type="match status" value="1"/>
</dbReference>
<organism evidence="19">
    <name type="scientific">marine metagenome</name>
    <dbReference type="NCBI Taxonomy" id="408172"/>
    <lineage>
        <taxon>unclassified sequences</taxon>
        <taxon>metagenomes</taxon>
        <taxon>ecological metagenomes</taxon>
    </lineage>
</organism>
<dbReference type="Gene3D" id="3.90.700.10">
    <property type="entry name" value="Succinate dehydrogenase/fumarate reductase flavoprotein, catalytic domain"/>
    <property type="match status" value="1"/>
</dbReference>
<evidence type="ECO:0000256" key="6">
    <source>
        <dbReference type="ARBA" id="ARBA00022448"/>
    </source>
</evidence>
<evidence type="ECO:0000256" key="2">
    <source>
        <dbReference type="ARBA" id="ARBA00004413"/>
    </source>
</evidence>
<evidence type="ECO:0000256" key="10">
    <source>
        <dbReference type="ARBA" id="ARBA00022827"/>
    </source>
</evidence>
<dbReference type="FunFam" id="3.90.700.10:FF:000003">
    <property type="entry name" value="Fumarate reductase flavoprotein subunit"/>
    <property type="match status" value="1"/>
</dbReference>
<dbReference type="NCBIfam" id="NF006686">
    <property type="entry name" value="PRK09231.1"/>
    <property type="match status" value="1"/>
</dbReference>
<keyword evidence="12" id="KW-0560">Oxidoreductase</keyword>
<evidence type="ECO:0000256" key="16">
    <source>
        <dbReference type="SAM" id="Coils"/>
    </source>
</evidence>
<comment type="similarity">
    <text evidence="3">Belongs to the FAD-dependent oxidoreductase 2 family. FRD/SDH subfamily.</text>
</comment>
<keyword evidence="16" id="KW-0175">Coiled coil</keyword>
<name>A0A381T857_9ZZZZ</name>
<dbReference type="GO" id="GO:0005886">
    <property type="term" value="C:plasma membrane"/>
    <property type="evidence" value="ECO:0007669"/>
    <property type="project" value="UniProtKB-SubCell"/>
</dbReference>
<dbReference type="PROSITE" id="PS00504">
    <property type="entry name" value="FRD_SDH_FAD_BINDING"/>
    <property type="match status" value="1"/>
</dbReference>
<dbReference type="Pfam" id="PF00890">
    <property type="entry name" value="FAD_binding_2"/>
    <property type="match status" value="1"/>
</dbReference>
<dbReference type="NCBIfam" id="TIGR01176">
    <property type="entry name" value="fum_red_Fp"/>
    <property type="match status" value="1"/>
</dbReference>
<dbReference type="InterPro" id="IPR014006">
    <property type="entry name" value="Succ_Dhase_FrdA_Gneg"/>
</dbReference>
<keyword evidence="6" id="KW-0813">Transport</keyword>
<dbReference type="Gene3D" id="3.50.50.60">
    <property type="entry name" value="FAD/NAD(P)-binding domain"/>
    <property type="match status" value="1"/>
</dbReference>
<dbReference type="PRINTS" id="PR00368">
    <property type="entry name" value="FADPNR"/>
</dbReference>
<gene>
    <name evidence="19" type="ORF">METZ01_LOCUS65199</name>
</gene>
<dbReference type="InterPro" id="IPR027477">
    <property type="entry name" value="Succ_DH/fumarate_Rdtase_cat_sf"/>
</dbReference>
<evidence type="ECO:0000256" key="1">
    <source>
        <dbReference type="ARBA" id="ARBA00001974"/>
    </source>
</evidence>
<keyword evidence="11" id="KW-0249">Electron transport</keyword>
<dbReference type="InterPro" id="IPR003953">
    <property type="entry name" value="FAD-dep_OxRdtase_2_FAD-bd"/>
</dbReference>
<dbReference type="EC" id="1.3.5.1" evidence="4"/>
<dbReference type="InterPro" id="IPR037099">
    <property type="entry name" value="Fum_R/Succ_DH_flav-like_C_sf"/>
</dbReference>
<dbReference type="Gene3D" id="4.10.80.40">
    <property type="entry name" value="succinate dehydrogenase protein domain"/>
    <property type="match status" value="1"/>
</dbReference>
<feature type="domain" description="FAD-dependent oxidoreductase 2 FAD-binding" evidence="17">
    <location>
        <begin position="6"/>
        <end position="399"/>
    </location>
</feature>
<evidence type="ECO:0000256" key="5">
    <source>
        <dbReference type="ARBA" id="ARBA00014044"/>
    </source>
</evidence>
<dbReference type="SUPFAM" id="SSF56425">
    <property type="entry name" value="Succinate dehydrogenase/fumarate reductase flavoprotein, catalytic domain"/>
    <property type="match status" value="1"/>
</dbReference>
<accession>A0A381T857</accession>
<dbReference type="Gene3D" id="1.20.58.100">
    <property type="entry name" value="Fumarate reductase/succinate dehydrogenase flavoprotein-like, C-terminal domain"/>
    <property type="match status" value="1"/>
</dbReference>
<keyword evidence="10" id="KW-0274">FAD</keyword>
<dbReference type="SUPFAM" id="SSF51905">
    <property type="entry name" value="FAD/NAD(P)-binding domain"/>
    <property type="match status" value="1"/>
</dbReference>
<dbReference type="EMBL" id="UINC01004172">
    <property type="protein sequence ID" value="SVA12345.1"/>
    <property type="molecule type" value="Genomic_DNA"/>
</dbReference>
<dbReference type="AlphaFoldDB" id="A0A381T857"/>
<comment type="subcellular location">
    <subcellularLocation>
        <location evidence="2">Cell membrane</location>
        <topology evidence="2">Peripheral membrane protein</topology>
        <orientation evidence="2">Cytoplasmic side</orientation>
    </subcellularLocation>
</comment>
<dbReference type="GO" id="GO:0009055">
    <property type="term" value="F:electron transfer activity"/>
    <property type="evidence" value="ECO:0007669"/>
    <property type="project" value="TreeGrafter"/>
</dbReference>
<dbReference type="InterPro" id="IPR036188">
    <property type="entry name" value="FAD/NAD-bd_sf"/>
</dbReference>
<evidence type="ECO:0000256" key="8">
    <source>
        <dbReference type="ARBA" id="ARBA00022630"/>
    </source>
</evidence>
<dbReference type="PANTHER" id="PTHR11632:SF82">
    <property type="entry name" value="FUMARATE REDUCTASE FLAVOPROTEIN SUBUNIT"/>
    <property type="match status" value="1"/>
</dbReference>
<evidence type="ECO:0000256" key="12">
    <source>
        <dbReference type="ARBA" id="ARBA00023002"/>
    </source>
</evidence>
<dbReference type="InterPro" id="IPR015939">
    <property type="entry name" value="Fum_Rdtase/Succ_DH_flav-like_C"/>
</dbReference>
<evidence type="ECO:0000259" key="17">
    <source>
        <dbReference type="Pfam" id="PF00890"/>
    </source>
</evidence>
<reference evidence="19" key="1">
    <citation type="submission" date="2018-05" db="EMBL/GenBank/DDBJ databases">
        <authorList>
            <person name="Lanie J.A."/>
            <person name="Ng W.-L."/>
            <person name="Kazmierczak K.M."/>
            <person name="Andrzejewski T.M."/>
            <person name="Davidsen T.M."/>
            <person name="Wayne K.J."/>
            <person name="Tettelin H."/>
            <person name="Glass J.I."/>
            <person name="Rusch D."/>
            <person name="Podicherti R."/>
            <person name="Tsui H.-C.T."/>
            <person name="Winkler M.E."/>
        </authorList>
    </citation>
    <scope>NUCLEOTIDE SEQUENCE</scope>
</reference>
<evidence type="ECO:0000256" key="11">
    <source>
        <dbReference type="ARBA" id="ARBA00022982"/>
    </source>
</evidence>
<dbReference type="GO" id="GO:0050660">
    <property type="term" value="F:flavin adenine dinucleotide binding"/>
    <property type="evidence" value="ECO:0007669"/>
    <property type="project" value="InterPro"/>
</dbReference>
<keyword evidence="9" id="KW-0547">Nucleotide-binding</keyword>
<dbReference type="Pfam" id="PF02910">
    <property type="entry name" value="Succ_DH_flav_C"/>
    <property type="match status" value="1"/>
</dbReference>
<evidence type="ECO:0000256" key="14">
    <source>
        <dbReference type="ARBA" id="ARBA00030461"/>
    </source>
</evidence>